<feature type="domain" description="ABC transmembrane type-2" evidence="9">
    <location>
        <begin position="563"/>
        <end position="790"/>
    </location>
</feature>
<feature type="transmembrane region" description="Helical" evidence="7">
    <location>
        <begin position="391"/>
        <end position="412"/>
    </location>
</feature>
<dbReference type="Pfam" id="PF12698">
    <property type="entry name" value="ABC2_membrane_3"/>
    <property type="match status" value="1"/>
</dbReference>
<dbReference type="InterPro" id="IPR013525">
    <property type="entry name" value="ABC2_TM"/>
</dbReference>
<reference evidence="10 11" key="1">
    <citation type="submission" date="2024-08" db="EMBL/GenBank/DDBJ databases">
        <authorList>
            <person name="Cucini C."/>
            <person name="Frati F."/>
        </authorList>
    </citation>
    <scope>NUCLEOTIDE SEQUENCE [LARGE SCALE GENOMIC DNA]</scope>
</reference>
<evidence type="ECO:0000256" key="6">
    <source>
        <dbReference type="ARBA" id="ARBA00023136"/>
    </source>
</evidence>
<dbReference type="InterPro" id="IPR027417">
    <property type="entry name" value="P-loop_NTPase"/>
</dbReference>
<organism evidence="10 11">
    <name type="scientific">Orchesella dallaii</name>
    <dbReference type="NCBI Taxonomy" id="48710"/>
    <lineage>
        <taxon>Eukaryota</taxon>
        <taxon>Metazoa</taxon>
        <taxon>Ecdysozoa</taxon>
        <taxon>Arthropoda</taxon>
        <taxon>Hexapoda</taxon>
        <taxon>Collembola</taxon>
        <taxon>Entomobryomorpha</taxon>
        <taxon>Entomobryoidea</taxon>
        <taxon>Orchesellidae</taxon>
        <taxon>Orchesellinae</taxon>
        <taxon>Orchesella</taxon>
    </lineage>
</organism>
<evidence type="ECO:0000313" key="11">
    <source>
        <dbReference type="Proteomes" id="UP001642540"/>
    </source>
</evidence>
<dbReference type="PROSITE" id="PS50893">
    <property type="entry name" value="ABC_TRANSPORTER_2"/>
    <property type="match status" value="1"/>
</dbReference>
<gene>
    <name evidence="10" type="ORF">ODALV1_LOCUS30731</name>
</gene>
<keyword evidence="2 7" id="KW-0812">Transmembrane</keyword>
<keyword evidence="11" id="KW-1185">Reference proteome</keyword>
<evidence type="ECO:0000313" key="10">
    <source>
        <dbReference type="EMBL" id="CAL8146182.1"/>
    </source>
</evidence>
<feature type="transmembrane region" description="Helical" evidence="7">
    <location>
        <begin position="765"/>
        <end position="786"/>
    </location>
</feature>
<feature type="transmembrane region" description="Helical" evidence="7">
    <location>
        <begin position="706"/>
        <end position="725"/>
    </location>
</feature>
<dbReference type="EMBL" id="CAXLJM020000164">
    <property type="protein sequence ID" value="CAL8146182.1"/>
    <property type="molecule type" value="Genomic_DNA"/>
</dbReference>
<dbReference type="Pfam" id="PF00005">
    <property type="entry name" value="ABC_tran"/>
    <property type="match status" value="1"/>
</dbReference>
<evidence type="ECO:0000256" key="1">
    <source>
        <dbReference type="ARBA" id="ARBA00004141"/>
    </source>
</evidence>
<protein>
    <recommendedName>
        <fullName evidence="12">ABC transporter G family member 20</fullName>
    </recommendedName>
</protein>
<comment type="caution">
    <text evidence="10">The sequence shown here is derived from an EMBL/GenBank/DDBJ whole genome shotgun (WGS) entry which is preliminary data.</text>
</comment>
<keyword evidence="5 7" id="KW-1133">Transmembrane helix</keyword>
<proteinExistence type="predicted"/>
<accession>A0ABP1S8C5</accession>
<evidence type="ECO:0000256" key="7">
    <source>
        <dbReference type="SAM" id="Phobius"/>
    </source>
</evidence>
<name>A0ABP1S8C5_9HEXA</name>
<dbReference type="PANTHER" id="PTHR43038">
    <property type="entry name" value="ATP-BINDING CASSETTE, SUB-FAMILY H, MEMBER 1"/>
    <property type="match status" value="1"/>
</dbReference>
<evidence type="ECO:0008006" key="12">
    <source>
        <dbReference type="Google" id="ProtNLM"/>
    </source>
</evidence>
<evidence type="ECO:0000256" key="2">
    <source>
        <dbReference type="ARBA" id="ARBA00022692"/>
    </source>
</evidence>
<dbReference type="Proteomes" id="UP001642540">
    <property type="component" value="Unassembled WGS sequence"/>
</dbReference>
<evidence type="ECO:0000256" key="3">
    <source>
        <dbReference type="ARBA" id="ARBA00022741"/>
    </source>
</evidence>
<dbReference type="InterPro" id="IPR047817">
    <property type="entry name" value="ABC2_TM_bact-type"/>
</dbReference>
<evidence type="ECO:0000256" key="5">
    <source>
        <dbReference type="ARBA" id="ARBA00022989"/>
    </source>
</evidence>
<comment type="subcellular location">
    <subcellularLocation>
        <location evidence="1">Membrane</location>
        <topology evidence="1">Multi-pass membrane protein</topology>
    </subcellularLocation>
</comment>
<dbReference type="InterPro" id="IPR003439">
    <property type="entry name" value="ABC_transporter-like_ATP-bd"/>
</dbReference>
<feature type="transmembrane region" description="Helical" evidence="7">
    <location>
        <begin position="641"/>
        <end position="665"/>
    </location>
</feature>
<dbReference type="Gene3D" id="3.40.50.300">
    <property type="entry name" value="P-loop containing nucleotide triphosphate hydrolases"/>
    <property type="match status" value="1"/>
</dbReference>
<dbReference type="PROSITE" id="PS51012">
    <property type="entry name" value="ABC_TM2"/>
    <property type="match status" value="1"/>
</dbReference>
<evidence type="ECO:0000259" key="8">
    <source>
        <dbReference type="PROSITE" id="PS50893"/>
    </source>
</evidence>
<evidence type="ECO:0000256" key="4">
    <source>
        <dbReference type="ARBA" id="ARBA00022840"/>
    </source>
</evidence>
<feature type="domain" description="ABC transporter" evidence="8">
    <location>
        <begin position="61"/>
        <end position="292"/>
    </location>
</feature>
<keyword evidence="6 7" id="KW-0472">Membrane</keyword>
<dbReference type="SMART" id="SM00382">
    <property type="entry name" value="AAA"/>
    <property type="match status" value="1"/>
</dbReference>
<keyword evidence="3" id="KW-0547">Nucleotide-binding</keyword>
<dbReference type="InterPro" id="IPR017871">
    <property type="entry name" value="ABC_transporter-like_CS"/>
</dbReference>
<dbReference type="InterPro" id="IPR003593">
    <property type="entry name" value="AAA+_ATPase"/>
</dbReference>
<feature type="transmembrane region" description="Helical" evidence="7">
    <location>
        <begin position="596"/>
        <end position="620"/>
    </location>
</feature>
<feature type="transmembrane region" description="Helical" evidence="7">
    <location>
        <begin position="671"/>
        <end position="699"/>
    </location>
</feature>
<keyword evidence="4" id="KW-0067">ATP-binding</keyword>
<sequence>MRMKETSFLGLDNFDNPAFEASPSPSTSTTVDVEMNAILPISPSEPALEASNNLSKKPLAVSVRNAYKSYHKGTPVLDNLSMSVPTGCIYSLLGSSGCGKSTLLSCCVGIGNLNQGEILMYGHQPGTKESGVPGRRVGYMPQELSLYNELKIREAFNFYGRIYGMTSEQVEESTKFLIEFLDLPPERRRIGTLSGGQKRRVSFAIALIHCPQLLILDEPTVGVDPLLRENIWNYLVRLVNTDGTTVIITTHYIEEARQSNLIGIMRRGRLLEEKSPQVLLDEYDVTLLEDIVLSLCRMDLEEKKKGKGGAGVVDVQKQINTTVQINSETKKKNVFQTFPDENEGENNNSPARLRKHSTLNRQDFPVDQQTSFFQKAAAVLIKNFIVMMRNIGFLAFIFFIPALQMVLISLAIGSDPKGLNVGVVNQEECDFEGEGWREILNDCPLSKDQGGTESLSCFYLAALPTETFHLINEKSEADALTRVENGYTYGFIHFPSNFTLNVECRVSGPTLGGCDDNPLAVKLGSKISYSLDLSSKPIGQTMKRMFIETYLKTMSKVNTNCNSSIIANILYELTADQPYNFRPPIYGKDDMSFKDFLAPSVLLALLFFFPLCSSGVTYIAEKKSGTLDRALVAGIGTTEFMGGYLLIQVVILLGQTGISFLILSLVFNLEIVGSVILALTLTVLVGISGMSAGFLIAVFCSDEFQAVLLAMGTFFPNVLLAGVIWPPEGMVKALQYVSYFLPCTWACESMRSIVSRGWGIMHRDVWPGFLSTLAWTVVYWILTVVVHRIKHKM</sequence>
<evidence type="ECO:0000259" key="9">
    <source>
        <dbReference type="PROSITE" id="PS51012"/>
    </source>
</evidence>
<dbReference type="PANTHER" id="PTHR43038:SF3">
    <property type="entry name" value="ABC TRANSPORTER G FAMILY MEMBER 20 ISOFORM X1"/>
    <property type="match status" value="1"/>
</dbReference>
<dbReference type="SUPFAM" id="SSF52540">
    <property type="entry name" value="P-loop containing nucleoside triphosphate hydrolases"/>
    <property type="match status" value="1"/>
</dbReference>
<dbReference type="PROSITE" id="PS00211">
    <property type="entry name" value="ABC_TRANSPORTER_1"/>
    <property type="match status" value="1"/>
</dbReference>